<name>A0ABV0XZN3_9TELE</name>
<dbReference type="EMBL" id="JAHRIP010019196">
    <property type="protein sequence ID" value="MEQ2286946.1"/>
    <property type="molecule type" value="Genomic_DNA"/>
</dbReference>
<feature type="compositionally biased region" description="Polar residues" evidence="2">
    <location>
        <begin position="851"/>
        <end position="864"/>
    </location>
</feature>
<evidence type="ECO:0000313" key="4">
    <source>
        <dbReference type="EMBL" id="MEQ2286946.1"/>
    </source>
</evidence>
<dbReference type="Proteomes" id="UP001469553">
    <property type="component" value="Unassembled WGS sequence"/>
</dbReference>
<gene>
    <name evidence="4" type="ORF">AMECASPLE_007560</name>
</gene>
<feature type="region of interest" description="Disordered" evidence="2">
    <location>
        <begin position="343"/>
        <end position="370"/>
    </location>
</feature>
<evidence type="ECO:0000259" key="3">
    <source>
        <dbReference type="Pfam" id="PF18615"/>
    </source>
</evidence>
<feature type="compositionally biased region" description="Basic and acidic residues" evidence="2">
    <location>
        <begin position="865"/>
        <end position="899"/>
    </location>
</feature>
<dbReference type="Pfam" id="PF18615">
    <property type="entry name" value="SMYLE_N"/>
    <property type="match status" value="1"/>
</dbReference>
<sequence>MSEYRLRFEHVRPPAPTGVTSDVRKVTPTPPSRLRFPDPHADTGTLIPDERVNPGTTSESLWFIISDSLPANREEFPSSTQEYVALNGLTLSCLDDCTLESLFLSPAVRSVTAWLKDDVSRPAWKHPVVPQTPRKRLEAWESELLEAARHVNFLSASSSNSELLYGKRLSPSPAAENSPHLLDLKAGGVSLLSIMSSKGKNEHCRICGGNLQGNQRRWLFGAQNRRNGQPGTPKESGGSLPRSAQSSPWGSTLSLGSSVSLSKSQISVSSPSKSVDILAVLTHILGQSVPRNSRTGEFVCSKCVSTLERVFKFDTVIARVRVLSSEHLQRLTQERDKIRQRVRQNYRQRHPQDFQNKSSTSEEDGEAEKEGYREMLKENMALSEYECWSEKWDSCPYFIRTGKRCRKGKGCEGCDSLRVSDSNYESVCGIPRYLPFQPFSSLELSRDKSQSMPLHWQRVPNSSPASLTGSSLSLRAPSRTESNCSLDSLDGLDPFGSPGNKSVNFMLMELRSIEGKPLSSPSGSKIPVLSRKDRKNSGKDGLVSPKVSRVLSFGHTENGRSELDEEDGDVLTELRDEYMLLHRENNNGKLQRAAKHLRAQLDQAANRIRTLEAELKQAGPTKPAKVNGSDDLTFLNQEDGGSLVLQSLAHSLHSRERLIQECLSLIRGVCVEQGTGAELGSQLTGKLVETLKEILAENKAALDTLRSELTEQEKNLEKEIEVLRKAGRDRERDLDTLSTVLQCNQDIINELRVTLGEKDHQLKEAEKERELWRKKDGALSAVLKEKEALILNLKQQLEVSQTDNQSPGSEGQLAALLKNTEENSAILCQEVTKLTAALQESQELLQTQQQNHNQTVSSLTSQLRDVQKELREKEKETKEADRERRNNREDGEREERKLRESLQKRDRLIEQILVDAEERDHLLQELQQNLQNKREPVTAVKHTL</sequence>
<keyword evidence="1" id="KW-0175">Coiled coil</keyword>
<dbReference type="InterPro" id="IPR040947">
    <property type="entry name" value="SMYLE_N"/>
</dbReference>
<dbReference type="PANTHER" id="PTHR46501">
    <property type="entry name" value="MYOMEGALIN"/>
    <property type="match status" value="1"/>
</dbReference>
<evidence type="ECO:0000313" key="5">
    <source>
        <dbReference type="Proteomes" id="UP001469553"/>
    </source>
</evidence>
<feature type="region of interest" description="Disordered" evidence="2">
    <location>
        <begin position="516"/>
        <end position="543"/>
    </location>
</feature>
<feature type="region of interest" description="Disordered" evidence="2">
    <location>
        <begin position="12"/>
        <end position="51"/>
    </location>
</feature>
<accession>A0ABV0XZN3</accession>
<evidence type="ECO:0000256" key="2">
    <source>
        <dbReference type="SAM" id="MobiDB-lite"/>
    </source>
</evidence>
<feature type="domain" description="Short myomegalin-like EB1 binding protein N-terminal" evidence="3">
    <location>
        <begin position="371"/>
        <end position="490"/>
    </location>
</feature>
<feature type="coiled-coil region" evidence="1">
    <location>
        <begin position="688"/>
        <end position="803"/>
    </location>
</feature>
<dbReference type="PANTHER" id="PTHR46501:SF6">
    <property type="entry name" value="SI:CH73-95L15.5"/>
    <property type="match status" value="1"/>
</dbReference>
<feature type="region of interest" description="Disordered" evidence="2">
    <location>
        <begin position="457"/>
        <end position="479"/>
    </location>
</feature>
<proteinExistence type="predicted"/>
<dbReference type="InterPro" id="IPR052593">
    <property type="entry name" value="MT-associated_AKAP9-binding"/>
</dbReference>
<feature type="region of interest" description="Disordered" evidence="2">
    <location>
        <begin position="223"/>
        <end position="251"/>
    </location>
</feature>
<reference evidence="4 5" key="1">
    <citation type="submission" date="2021-06" db="EMBL/GenBank/DDBJ databases">
        <authorList>
            <person name="Palmer J.M."/>
        </authorList>
    </citation>
    <scope>NUCLEOTIDE SEQUENCE [LARGE SCALE GENOMIC DNA]</scope>
    <source>
        <strain evidence="4 5">AS_MEX2019</strain>
        <tissue evidence="4">Muscle</tissue>
    </source>
</reference>
<protein>
    <recommendedName>
        <fullName evidence="3">Short myomegalin-like EB1 binding protein N-terminal domain-containing protein</fullName>
    </recommendedName>
</protein>
<feature type="coiled-coil region" evidence="1">
    <location>
        <begin position="587"/>
        <end position="614"/>
    </location>
</feature>
<comment type="caution">
    <text evidence="4">The sequence shown here is derived from an EMBL/GenBank/DDBJ whole genome shotgun (WGS) entry which is preliminary data.</text>
</comment>
<feature type="region of interest" description="Disordered" evidence="2">
    <location>
        <begin position="849"/>
        <end position="899"/>
    </location>
</feature>
<keyword evidence="5" id="KW-1185">Reference proteome</keyword>
<organism evidence="4 5">
    <name type="scientific">Ameca splendens</name>
    <dbReference type="NCBI Taxonomy" id="208324"/>
    <lineage>
        <taxon>Eukaryota</taxon>
        <taxon>Metazoa</taxon>
        <taxon>Chordata</taxon>
        <taxon>Craniata</taxon>
        <taxon>Vertebrata</taxon>
        <taxon>Euteleostomi</taxon>
        <taxon>Actinopterygii</taxon>
        <taxon>Neopterygii</taxon>
        <taxon>Teleostei</taxon>
        <taxon>Neoteleostei</taxon>
        <taxon>Acanthomorphata</taxon>
        <taxon>Ovalentaria</taxon>
        <taxon>Atherinomorphae</taxon>
        <taxon>Cyprinodontiformes</taxon>
        <taxon>Goodeidae</taxon>
        <taxon>Ameca</taxon>
    </lineage>
</organism>
<feature type="compositionally biased region" description="Low complexity" evidence="2">
    <location>
        <begin position="462"/>
        <end position="474"/>
    </location>
</feature>
<evidence type="ECO:0000256" key="1">
    <source>
        <dbReference type="SAM" id="Coils"/>
    </source>
</evidence>